<dbReference type="Proteomes" id="UP000324222">
    <property type="component" value="Unassembled WGS sequence"/>
</dbReference>
<dbReference type="AlphaFoldDB" id="A0A5B7EGA5"/>
<reference evidence="1 2" key="1">
    <citation type="submission" date="2019-05" db="EMBL/GenBank/DDBJ databases">
        <title>Another draft genome of Portunus trituberculatus and its Hox gene families provides insights of decapod evolution.</title>
        <authorList>
            <person name="Jeong J.-H."/>
            <person name="Song I."/>
            <person name="Kim S."/>
            <person name="Choi T."/>
            <person name="Kim D."/>
            <person name="Ryu S."/>
            <person name="Kim W."/>
        </authorList>
    </citation>
    <scope>NUCLEOTIDE SEQUENCE [LARGE SCALE GENOMIC DNA]</scope>
    <source>
        <tissue evidence="1">Muscle</tissue>
    </source>
</reference>
<comment type="caution">
    <text evidence="1">The sequence shown here is derived from an EMBL/GenBank/DDBJ whole genome shotgun (WGS) entry which is preliminary data.</text>
</comment>
<keyword evidence="2" id="KW-1185">Reference proteome</keyword>
<protein>
    <submittedName>
        <fullName evidence="1">Uncharacterized protein</fullName>
    </submittedName>
</protein>
<evidence type="ECO:0000313" key="2">
    <source>
        <dbReference type="Proteomes" id="UP000324222"/>
    </source>
</evidence>
<evidence type="ECO:0000313" key="1">
    <source>
        <dbReference type="EMBL" id="MPC32266.1"/>
    </source>
</evidence>
<organism evidence="1 2">
    <name type="scientific">Portunus trituberculatus</name>
    <name type="common">Swimming crab</name>
    <name type="synonym">Neptunus trituberculatus</name>
    <dbReference type="NCBI Taxonomy" id="210409"/>
    <lineage>
        <taxon>Eukaryota</taxon>
        <taxon>Metazoa</taxon>
        <taxon>Ecdysozoa</taxon>
        <taxon>Arthropoda</taxon>
        <taxon>Crustacea</taxon>
        <taxon>Multicrustacea</taxon>
        <taxon>Malacostraca</taxon>
        <taxon>Eumalacostraca</taxon>
        <taxon>Eucarida</taxon>
        <taxon>Decapoda</taxon>
        <taxon>Pleocyemata</taxon>
        <taxon>Brachyura</taxon>
        <taxon>Eubrachyura</taxon>
        <taxon>Portunoidea</taxon>
        <taxon>Portunidae</taxon>
        <taxon>Portuninae</taxon>
        <taxon>Portunus</taxon>
    </lineage>
</organism>
<accession>A0A5B7EGA5</accession>
<dbReference type="EMBL" id="VSRR010002596">
    <property type="protein sequence ID" value="MPC32266.1"/>
    <property type="molecule type" value="Genomic_DNA"/>
</dbReference>
<name>A0A5B7EGA5_PORTR</name>
<proteinExistence type="predicted"/>
<sequence>MLLPVFPQNQVILVLHEVVRQDVPRGRPGWRSILRRLFTHHMDHTFTPPDPLALGATVLSQPTTPALAWRPLPGSISQCPSLPRVCPSVLPTLPSRHPLPLRRHCATKYTVGLASRRSTCRE</sequence>
<gene>
    <name evidence="1" type="ORF">E2C01_025576</name>
</gene>